<protein>
    <submittedName>
        <fullName evidence="1">Uncharacterized protein</fullName>
    </submittedName>
</protein>
<comment type="caution">
    <text evidence="1">The sequence shown here is derived from an EMBL/GenBank/DDBJ whole genome shotgun (WGS) entry which is preliminary data.</text>
</comment>
<evidence type="ECO:0000313" key="1">
    <source>
        <dbReference type="EMBL" id="MED6225773.1"/>
    </source>
</evidence>
<gene>
    <name evidence="1" type="ORF">PIB30_096936</name>
</gene>
<keyword evidence="2" id="KW-1185">Reference proteome</keyword>
<proteinExistence type="predicted"/>
<dbReference type="Proteomes" id="UP001341840">
    <property type="component" value="Unassembled WGS sequence"/>
</dbReference>
<sequence>MDDKVMKFYAEVRHVGSSSRFRPLGPSTDSAPSHVLALEDVAMWDYNSGKDSDYEEESLCHSTEEDEEVPNTLAGCPQLVILRRSWFLNAAKVYFQLRMAMIKGISIGSISHMP</sequence>
<reference evidence="1 2" key="1">
    <citation type="journal article" date="2023" name="Plants (Basel)">
        <title>Bridging the Gap: Combining Genomics and Transcriptomics Approaches to Understand Stylosanthes scabra, an Orphan Legume from the Brazilian Caatinga.</title>
        <authorList>
            <person name="Ferreira-Neto J.R.C."/>
            <person name="da Silva M.D."/>
            <person name="Binneck E."/>
            <person name="de Melo N.F."/>
            <person name="da Silva R.H."/>
            <person name="de Melo A.L.T.M."/>
            <person name="Pandolfi V."/>
            <person name="Bustamante F.O."/>
            <person name="Brasileiro-Vidal A.C."/>
            <person name="Benko-Iseppon A.M."/>
        </authorList>
    </citation>
    <scope>NUCLEOTIDE SEQUENCE [LARGE SCALE GENOMIC DNA]</scope>
    <source>
        <tissue evidence="1">Leaves</tissue>
    </source>
</reference>
<name>A0ABU6ZUU2_9FABA</name>
<dbReference type="EMBL" id="JASCZI010274202">
    <property type="protein sequence ID" value="MED6225773.1"/>
    <property type="molecule type" value="Genomic_DNA"/>
</dbReference>
<feature type="non-terminal residue" evidence="1">
    <location>
        <position position="114"/>
    </location>
</feature>
<organism evidence="1 2">
    <name type="scientific">Stylosanthes scabra</name>
    <dbReference type="NCBI Taxonomy" id="79078"/>
    <lineage>
        <taxon>Eukaryota</taxon>
        <taxon>Viridiplantae</taxon>
        <taxon>Streptophyta</taxon>
        <taxon>Embryophyta</taxon>
        <taxon>Tracheophyta</taxon>
        <taxon>Spermatophyta</taxon>
        <taxon>Magnoliopsida</taxon>
        <taxon>eudicotyledons</taxon>
        <taxon>Gunneridae</taxon>
        <taxon>Pentapetalae</taxon>
        <taxon>rosids</taxon>
        <taxon>fabids</taxon>
        <taxon>Fabales</taxon>
        <taxon>Fabaceae</taxon>
        <taxon>Papilionoideae</taxon>
        <taxon>50 kb inversion clade</taxon>
        <taxon>dalbergioids sensu lato</taxon>
        <taxon>Dalbergieae</taxon>
        <taxon>Pterocarpus clade</taxon>
        <taxon>Stylosanthes</taxon>
    </lineage>
</organism>
<accession>A0ABU6ZUU2</accession>
<evidence type="ECO:0000313" key="2">
    <source>
        <dbReference type="Proteomes" id="UP001341840"/>
    </source>
</evidence>